<evidence type="ECO:0000259" key="3">
    <source>
        <dbReference type="Pfam" id="PF01757"/>
    </source>
</evidence>
<evidence type="ECO:0000256" key="1">
    <source>
        <dbReference type="SAM" id="MobiDB-lite"/>
    </source>
</evidence>
<keyword evidence="2" id="KW-1133">Transmembrane helix</keyword>
<feature type="transmembrane region" description="Helical" evidence="2">
    <location>
        <begin position="411"/>
        <end position="433"/>
    </location>
</feature>
<dbReference type="PANTHER" id="PTHR23028:SF53">
    <property type="entry name" value="ACYL_TRANSF_3 DOMAIN-CONTAINING PROTEIN"/>
    <property type="match status" value="1"/>
</dbReference>
<dbReference type="PANTHER" id="PTHR23028">
    <property type="entry name" value="ACETYLTRANSFERASE"/>
    <property type="match status" value="1"/>
</dbReference>
<feature type="transmembrane region" description="Helical" evidence="2">
    <location>
        <begin position="312"/>
        <end position="333"/>
    </location>
</feature>
<keyword evidence="5" id="KW-0378">Hydrolase</keyword>
<feature type="compositionally biased region" description="Basic and acidic residues" evidence="1">
    <location>
        <begin position="463"/>
        <end position="488"/>
    </location>
</feature>
<feature type="domain" description="SGNH" evidence="4">
    <location>
        <begin position="482"/>
        <end position="714"/>
    </location>
</feature>
<dbReference type="InterPro" id="IPR050879">
    <property type="entry name" value="Acyltransferase_3"/>
</dbReference>
<dbReference type="Proteomes" id="UP001500653">
    <property type="component" value="Unassembled WGS sequence"/>
</dbReference>
<comment type="caution">
    <text evidence="5">The sequence shown here is derived from an EMBL/GenBank/DDBJ whole genome shotgun (WGS) entry which is preliminary data.</text>
</comment>
<dbReference type="Pfam" id="PF19040">
    <property type="entry name" value="SGNH"/>
    <property type="match status" value="1"/>
</dbReference>
<evidence type="ECO:0000256" key="2">
    <source>
        <dbReference type="SAM" id="Phobius"/>
    </source>
</evidence>
<gene>
    <name evidence="5" type="ORF">GCM10009676_15850</name>
</gene>
<feature type="transmembrane region" description="Helical" evidence="2">
    <location>
        <begin position="378"/>
        <end position="395"/>
    </location>
</feature>
<dbReference type="InterPro" id="IPR043968">
    <property type="entry name" value="SGNH"/>
</dbReference>
<proteinExistence type="predicted"/>
<name>A0ABN1W765_9PSEU</name>
<accession>A0ABN1W765</accession>
<feature type="transmembrane region" description="Helical" evidence="2">
    <location>
        <begin position="198"/>
        <end position="216"/>
    </location>
</feature>
<dbReference type="InterPro" id="IPR002656">
    <property type="entry name" value="Acyl_transf_3_dom"/>
</dbReference>
<reference evidence="5 6" key="1">
    <citation type="journal article" date="2019" name="Int. J. Syst. Evol. Microbiol.">
        <title>The Global Catalogue of Microorganisms (GCM) 10K type strain sequencing project: providing services to taxonomists for standard genome sequencing and annotation.</title>
        <authorList>
            <consortium name="The Broad Institute Genomics Platform"/>
            <consortium name="The Broad Institute Genome Sequencing Center for Infectious Disease"/>
            <person name="Wu L."/>
            <person name="Ma J."/>
        </authorList>
    </citation>
    <scope>NUCLEOTIDE SEQUENCE [LARGE SCALE GENOMIC DNA]</scope>
    <source>
        <strain evidence="5 6">JCM 13023</strain>
    </source>
</reference>
<keyword evidence="2" id="KW-0812">Transmembrane</keyword>
<keyword evidence="2" id="KW-0472">Membrane</keyword>
<dbReference type="GO" id="GO:0016787">
    <property type="term" value="F:hydrolase activity"/>
    <property type="evidence" value="ECO:0007669"/>
    <property type="project" value="UniProtKB-KW"/>
</dbReference>
<organism evidence="5 6">
    <name type="scientific">Prauserella halophila</name>
    <dbReference type="NCBI Taxonomy" id="185641"/>
    <lineage>
        <taxon>Bacteria</taxon>
        <taxon>Bacillati</taxon>
        <taxon>Actinomycetota</taxon>
        <taxon>Actinomycetes</taxon>
        <taxon>Pseudonocardiales</taxon>
        <taxon>Pseudonocardiaceae</taxon>
        <taxon>Prauserella</taxon>
    </lineage>
</organism>
<feature type="compositionally biased region" description="Polar residues" evidence="1">
    <location>
        <begin position="33"/>
        <end position="44"/>
    </location>
</feature>
<evidence type="ECO:0000259" key="4">
    <source>
        <dbReference type="Pfam" id="PF19040"/>
    </source>
</evidence>
<feature type="region of interest" description="Disordered" evidence="1">
    <location>
        <begin position="1"/>
        <end position="54"/>
    </location>
</feature>
<dbReference type="EMBL" id="BAAALN010000005">
    <property type="protein sequence ID" value="GAA1233344.1"/>
    <property type="molecule type" value="Genomic_DNA"/>
</dbReference>
<protein>
    <submittedName>
        <fullName evidence="5">SGNH hydrolase domain-containing protein</fullName>
    </submittedName>
</protein>
<dbReference type="Pfam" id="PF01757">
    <property type="entry name" value="Acyl_transf_3"/>
    <property type="match status" value="1"/>
</dbReference>
<evidence type="ECO:0000313" key="5">
    <source>
        <dbReference type="EMBL" id="GAA1233344.1"/>
    </source>
</evidence>
<keyword evidence="6" id="KW-1185">Reference proteome</keyword>
<feature type="region of interest" description="Disordered" evidence="1">
    <location>
        <begin position="440"/>
        <end position="496"/>
    </location>
</feature>
<feature type="compositionally biased region" description="Low complexity" evidence="1">
    <location>
        <begin position="18"/>
        <end position="32"/>
    </location>
</feature>
<feature type="transmembrane region" description="Helical" evidence="2">
    <location>
        <begin position="124"/>
        <end position="144"/>
    </location>
</feature>
<feature type="transmembrane region" description="Helical" evidence="2">
    <location>
        <begin position="228"/>
        <end position="248"/>
    </location>
</feature>
<feature type="domain" description="Acyltransferase 3" evidence="3">
    <location>
        <begin position="59"/>
        <end position="392"/>
    </location>
</feature>
<feature type="transmembrane region" description="Helical" evidence="2">
    <location>
        <begin position="354"/>
        <end position="372"/>
    </location>
</feature>
<dbReference type="SUPFAM" id="SSF52266">
    <property type="entry name" value="SGNH hydrolase"/>
    <property type="match status" value="1"/>
</dbReference>
<evidence type="ECO:0000313" key="6">
    <source>
        <dbReference type="Proteomes" id="UP001500653"/>
    </source>
</evidence>
<sequence length="727" mass="77788">MRSLPRPGLPPSRHGDAPARPTTPGTAPDATASNGPGSVSTEATATHRLPPGTHRFRPDIEGLRAVAILAVLLYHAGVPVTGGYVGVDVFFVLSGFLMTRLIHDEIERTGSLSLGRFYARRARRLLPAVAVVLTAVAALSWLLLSPVDRDSVAADLVASALYALNWWLSGQAVDYFAAGLQASPVQHFWSLAVEEQFYLGWPLLLLAAVWLVRRFVGIGHAGTPRRALLTVVLGFGAVSLAYSVFGTLQAADTAYFDTFGRGWEFAVGGAVALVPVTRLSPRAATLLAWAGLAAIGWSVVSFDETTLFPAPWALLPALGTAAVIAAGSAAPSVRPHQLLAAPVMRHLGRVSYSWYLWHWPALVFAAAAFGELSAAEGLAVVAGAYVLAAATYHLVEQPVRGAAAFQRPRRALTLGVACTAIAVIPGLVLPLTIPSLPTKAPDEATGAPALGHGDAVQPSVDAVRPEPRLARQDWPRNYDDGCHADRPETTSPDCVYGDPGSERTVVLFGDSHAMQYFPALERLAKERGWRLVALTKSGCPPPQVSLHNDALRRYYSECDTWRADTLTRIKEKENPDLVLTGGRDTYTVIDGERQLDPAASAEALRDGYADTLTELRDTGARVVTIKDNPHPDKDVPSCVSRAPDRLGDCATAQDVAFAYPHVADHAARRVDGARLLDPTPAFCRDDTCPAVIGDVVVYGVTTHLTATYARTLAPWLDEQLSSLNVLR</sequence>